<comment type="caution">
    <text evidence="2">The sequence shown here is derived from an EMBL/GenBank/DDBJ whole genome shotgun (WGS) entry which is preliminary data.</text>
</comment>
<dbReference type="PANTHER" id="PTHR11895">
    <property type="entry name" value="TRANSAMIDASE"/>
    <property type="match status" value="1"/>
</dbReference>
<dbReference type="AlphaFoldDB" id="A0A506UGM8"/>
<gene>
    <name evidence="2" type="ORF">FJU08_05690</name>
</gene>
<evidence type="ECO:0000259" key="1">
    <source>
        <dbReference type="Pfam" id="PF01425"/>
    </source>
</evidence>
<dbReference type="PANTHER" id="PTHR11895:SF173">
    <property type="entry name" value="GLUTAMYL-TRNA AMIDOTRANSFERASE SUBUNIT A"/>
    <property type="match status" value="1"/>
</dbReference>
<organism evidence="2 3">
    <name type="scientific">Martelella alba</name>
    <dbReference type="NCBI Taxonomy" id="2590451"/>
    <lineage>
        <taxon>Bacteria</taxon>
        <taxon>Pseudomonadati</taxon>
        <taxon>Pseudomonadota</taxon>
        <taxon>Alphaproteobacteria</taxon>
        <taxon>Hyphomicrobiales</taxon>
        <taxon>Aurantimonadaceae</taxon>
        <taxon>Martelella</taxon>
    </lineage>
</organism>
<sequence length="461" mass="49906">MTDFSDLNTRALLDAYKSGETSPTDYMRWLIARVERIEPKVCALYAFKPEEALKAAEAATKRWHNGETIGPLDGVPVTVKELIATKGDPIPMGTAASDMTPAEEDAPTAARLKEDGAIIFAKTTCPDYGMLSSGLSTFHHLSRNPWDLTQNPGGSSAGAAAAGAAGFGPLHIGTDIGGSVRLPAGWTGLFGFKPTLGRIPIDPYYTGRCAGPMTRTVDDAVMVMPTITKPDWRDATSVKYENLDWNIAPANVKGLKIGLMLDAGCGIDAEPEVKEAVIAAAKRFEAEGAEVVEIPAVLTREWLDGLDVFWRARFWGSMLKLTPEKRKTILPYIFEWAKTGGDADPVEVVKGFDATMAMRTACAAVFQTVDVVLSPVNPNVSYPADWASPTNDPQKPFEHIAFTMPWNMGEQPAASINCGFSKSGMPIGLQIVAPRFDDLTVMALAKAYEDWRGPTTNWPEF</sequence>
<dbReference type="InterPro" id="IPR000120">
    <property type="entry name" value="Amidase"/>
</dbReference>
<dbReference type="GO" id="GO:0004040">
    <property type="term" value="F:amidase activity"/>
    <property type="evidence" value="ECO:0007669"/>
    <property type="project" value="UniProtKB-EC"/>
</dbReference>
<keyword evidence="2" id="KW-0378">Hydrolase</keyword>
<dbReference type="EMBL" id="VHLG01000002">
    <property type="protein sequence ID" value="TPW32484.1"/>
    <property type="molecule type" value="Genomic_DNA"/>
</dbReference>
<keyword evidence="3" id="KW-1185">Reference proteome</keyword>
<dbReference type="Proteomes" id="UP000318801">
    <property type="component" value="Unassembled WGS sequence"/>
</dbReference>
<dbReference type="NCBIfam" id="NF005450">
    <property type="entry name" value="PRK07042.1"/>
    <property type="match status" value="1"/>
</dbReference>
<dbReference type="Gene3D" id="3.90.1300.10">
    <property type="entry name" value="Amidase signature (AS) domain"/>
    <property type="match status" value="1"/>
</dbReference>
<accession>A0A506UGM8</accession>
<proteinExistence type="predicted"/>
<reference evidence="2 3" key="1">
    <citation type="submission" date="2019-06" db="EMBL/GenBank/DDBJ databases">
        <authorList>
            <person name="Li M."/>
        </authorList>
    </citation>
    <scope>NUCLEOTIDE SEQUENCE [LARGE SCALE GENOMIC DNA]</scope>
    <source>
        <strain evidence="2 3">BGMRC2036</strain>
    </source>
</reference>
<dbReference type="SUPFAM" id="SSF75304">
    <property type="entry name" value="Amidase signature (AS) enzymes"/>
    <property type="match status" value="1"/>
</dbReference>
<dbReference type="Pfam" id="PF01425">
    <property type="entry name" value="Amidase"/>
    <property type="match status" value="1"/>
</dbReference>
<dbReference type="InterPro" id="IPR036928">
    <property type="entry name" value="AS_sf"/>
</dbReference>
<evidence type="ECO:0000313" key="2">
    <source>
        <dbReference type="EMBL" id="TPW32484.1"/>
    </source>
</evidence>
<dbReference type="RefSeq" id="WP_141147994.1">
    <property type="nucleotide sequence ID" value="NZ_VHLG01000002.1"/>
</dbReference>
<dbReference type="InterPro" id="IPR023631">
    <property type="entry name" value="Amidase_dom"/>
</dbReference>
<dbReference type="EC" id="3.5.1.4" evidence="2"/>
<feature type="domain" description="Amidase" evidence="1">
    <location>
        <begin position="29"/>
        <end position="441"/>
    </location>
</feature>
<dbReference type="OrthoDB" id="9814821at2"/>
<protein>
    <submittedName>
        <fullName evidence="2">Amidase</fullName>
        <ecNumber evidence="2">3.5.1.4</ecNumber>
    </submittedName>
</protein>
<evidence type="ECO:0000313" key="3">
    <source>
        <dbReference type="Proteomes" id="UP000318801"/>
    </source>
</evidence>
<name>A0A506UGM8_9HYPH</name>